<comment type="similarity">
    <text evidence="1">Belongs to the EMP24/GP25L family.</text>
</comment>
<feature type="signal peptide" evidence="2">
    <location>
        <begin position="1"/>
        <end position="22"/>
    </location>
</feature>
<dbReference type="InterPro" id="IPR009038">
    <property type="entry name" value="GOLD_dom"/>
</dbReference>
<accession>A0AAD7UM35</accession>
<keyword evidence="2" id="KW-0732">Signal</keyword>
<feature type="chain" id="PRO_5042064219" description="GOLD domain-containing protein" evidence="2">
    <location>
        <begin position="23"/>
        <end position="137"/>
    </location>
</feature>
<reference evidence="4" key="1">
    <citation type="submission" date="2023-01" db="EMBL/GenBank/DDBJ databases">
        <title>Metagenome sequencing of chrysophaentin producing Chrysophaeum taylorii.</title>
        <authorList>
            <person name="Davison J."/>
            <person name="Bewley C."/>
        </authorList>
    </citation>
    <scope>NUCLEOTIDE SEQUENCE</scope>
    <source>
        <strain evidence="4">NIES-1699</strain>
    </source>
</reference>
<dbReference type="Proteomes" id="UP001230188">
    <property type="component" value="Unassembled WGS sequence"/>
</dbReference>
<evidence type="ECO:0000313" key="4">
    <source>
        <dbReference type="EMBL" id="KAJ8612100.1"/>
    </source>
</evidence>
<evidence type="ECO:0000313" key="5">
    <source>
        <dbReference type="Proteomes" id="UP001230188"/>
    </source>
</evidence>
<sequence length="137" mass="15066">MVRERWRLVFLALSAQAVTVKLRPKESRCVWTHVAAKGEKATVEVFVESGGALNARLEIVGPYAMDEEGTPFVDAEDVPTVHDATFSSAETVDGVFASPTIVEFDAEAPGAYKACVFNSVSRFEHKVVDIDFRTSER</sequence>
<dbReference type="PROSITE" id="PS50866">
    <property type="entry name" value="GOLD"/>
    <property type="match status" value="1"/>
</dbReference>
<dbReference type="AlphaFoldDB" id="A0AAD7UM35"/>
<dbReference type="GO" id="GO:0016020">
    <property type="term" value="C:membrane"/>
    <property type="evidence" value="ECO:0007669"/>
    <property type="project" value="UniProtKB-SubCell"/>
</dbReference>
<keyword evidence="5" id="KW-1185">Reference proteome</keyword>
<organism evidence="4 5">
    <name type="scientific">Chrysophaeum taylorii</name>
    <dbReference type="NCBI Taxonomy" id="2483200"/>
    <lineage>
        <taxon>Eukaryota</taxon>
        <taxon>Sar</taxon>
        <taxon>Stramenopiles</taxon>
        <taxon>Ochrophyta</taxon>
        <taxon>Pelagophyceae</taxon>
        <taxon>Pelagomonadales</taxon>
        <taxon>Pelagomonadaceae</taxon>
        <taxon>Chrysophaeum</taxon>
    </lineage>
</organism>
<evidence type="ECO:0000256" key="2">
    <source>
        <dbReference type="SAM" id="SignalP"/>
    </source>
</evidence>
<dbReference type="EMBL" id="JAQMWT010000057">
    <property type="protein sequence ID" value="KAJ8612100.1"/>
    <property type="molecule type" value="Genomic_DNA"/>
</dbReference>
<feature type="domain" description="GOLD" evidence="3">
    <location>
        <begin position="27"/>
        <end position="134"/>
    </location>
</feature>
<gene>
    <name evidence="4" type="ORF">CTAYLR_002438</name>
</gene>
<proteinExistence type="inferred from homology"/>
<comment type="subcellular location">
    <subcellularLocation>
        <location evidence="1">Membrane</location>
        <topology evidence="1">Single-pass type I membrane protein</topology>
    </subcellularLocation>
</comment>
<protein>
    <recommendedName>
        <fullName evidence="3">GOLD domain-containing protein</fullName>
    </recommendedName>
</protein>
<dbReference type="Pfam" id="PF01105">
    <property type="entry name" value="EMP24_GP25L"/>
    <property type="match status" value="1"/>
</dbReference>
<comment type="caution">
    <text evidence="4">The sequence shown here is derived from an EMBL/GenBank/DDBJ whole genome shotgun (WGS) entry which is preliminary data.</text>
</comment>
<keyword evidence="1" id="KW-0812">Transmembrane</keyword>
<evidence type="ECO:0000259" key="3">
    <source>
        <dbReference type="PROSITE" id="PS50866"/>
    </source>
</evidence>
<name>A0AAD7UM35_9STRA</name>
<evidence type="ECO:0000256" key="1">
    <source>
        <dbReference type="RuleBase" id="RU003827"/>
    </source>
</evidence>
<keyword evidence="1" id="KW-0472">Membrane</keyword>